<keyword evidence="2" id="KW-1185">Reference proteome</keyword>
<name>A0A345ZX79_9HYPH</name>
<dbReference type="AlphaFoldDB" id="A0A345ZX79"/>
<protein>
    <submittedName>
        <fullName evidence="1">Uncharacterized protein</fullName>
    </submittedName>
</protein>
<dbReference type="Proteomes" id="UP000254889">
    <property type="component" value="Chromosome"/>
</dbReference>
<gene>
    <name evidence="1" type="ORF">DW352_13990</name>
</gene>
<proteinExistence type="predicted"/>
<sequence>MIDRLKALLAARGHQIADTQIKRLCECAELGDTMSVWDKDRDVSQSSIVVVDEPPNPAQVHALRRALSPQATVIIPYGENPAFDYLKSRLRCRGVIGAQAPEAPHLVWWGGRSSKAPKSCLTNLLNAHIVTCVRPNTPQDTTAALFAKALDVFGITYTIERDEAFISCDESTPIRSQLLLTAWETSTKPLIWLDPHSTADLTSLDIDVAGVDFAAVQTSSGLSTAFLYFGRTSAAVDLLKSWQSLCLEYPRLPAEYMLDAAWAMVSSQRALVTKWLSPQRAASDEARSSDAWAQAFEQHMLTTPGQRRARKAGRTGSPEPHCILNSRFEGRGPLLLITHAQGPAAQTASLVRNAAAAFAAGDGGFSCLGILVCNDAQEAAEAVRLTNDGWILYALPGLALEADTFQRLSVFSDADRPQFIMPEATAQRRTSTGISIEASGAKAIFGRAGAFNRGEESALGPHSKPLRLVS</sequence>
<evidence type="ECO:0000313" key="1">
    <source>
        <dbReference type="EMBL" id="AXK81526.1"/>
    </source>
</evidence>
<accession>A0A345ZX79</accession>
<dbReference type="EMBL" id="CP031417">
    <property type="protein sequence ID" value="AXK81526.1"/>
    <property type="molecule type" value="Genomic_DNA"/>
</dbReference>
<dbReference type="KEGG" id="ptaw:DW352_13990"/>
<organism evidence="1 2">
    <name type="scientific">Pseudolabrys taiwanensis</name>
    <dbReference type="NCBI Taxonomy" id="331696"/>
    <lineage>
        <taxon>Bacteria</taxon>
        <taxon>Pseudomonadati</taxon>
        <taxon>Pseudomonadota</taxon>
        <taxon>Alphaproteobacteria</taxon>
        <taxon>Hyphomicrobiales</taxon>
        <taxon>Xanthobacteraceae</taxon>
        <taxon>Pseudolabrys</taxon>
    </lineage>
</organism>
<evidence type="ECO:0000313" key="2">
    <source>
        <dbReference type="Proteomes" id="UP000254889"/>
    </source>
</evidence>
<reference evidence="1 2" key="1">
    <citation type="submission" date="2018-07" db="EMBL/GenBank/DDBJ databases">
        <authorList>
            <person name="Quirk P.G."/>
            <person name="Krulwich T.A."/>
        </authorList>
    </citation>
    <scope>NUCLEOTIDE SEQUENCE [LARGE SCALE GENOMIC DNA]</scope>
    <source>
        <strain evidence="1 2">CC-BB4</strain>
    </source>
</reference>
<dbReference type="RefSeq" id="WP_115691905.1">
    <property type="nucleotide sequence ID" value="NZ_CP031417.1"/>
</dbReference>
<dbReference type="OrthoDB" id="8179590at2"/>